<feature type="chain" id="PRO_5030801656" evidence="1">
    <location>
        <begin position="17"/>
        <end position="108"/>
    </location>
</feature>
<gene>
    <name evidence="2" type="ORF">LDAN0321_LOCUS11608</name>
</gene>
<evidence type="ECO:0000313" key="2">
    <source>
        <dbReference type="EMBL" id="CAD9585432.1"/>
    </source>
</evidence>
<accession>A0A7S2KSD4</accession>
<dbReference type="AlphaFoldDB" id="A0A7S2KSD4"/>
<reference evidence="2" key="1">
    <citation type="submission" date="2021-01" db="EMBL/GenBank/DDBJ databases">
        <authorList>
            <person name="Corre E."/>
            <person name="Pelletier E."/>
            <person name="Niang G."/>
            <person name="Scheremetjew M."/>
            <person name="Finn R."/>
            <person name="Kale V."/>
            <person name="Holt S."/>
            <person name="Cochrane G."/>
            <person name="Meng A."/>
            <person name="Brown T."/>
            <person name="Cohen L."/>
        </authorList>
    </citation>
    <scope>NUCLEOTIDE SEQUENCE</scope>
    <source>
        <strain evidence="2">B650</strain>
    </source>
</reference>
<organism evidence="2">
    <name type="scientific">Leptocylindrus danicus</name>
    <dbReference type="NCBI Taxonomy" id="163516"/>
    <lineage>
        <taxon>Eukaryota</taxon>
        <taxon>Sar</taxon>
        <taxon>Stramenopiles</taxon>
        <taxon>Ochrophyta</taxon>
        <taxon>Bacillariophyta</taxon>
        <taxon>Coscinodiscophyceae</taxon>
        <taxon>Chaetocerotophycidae</taxon>
        <taxon>Leptocylindrales</taxon>
        <taxon>Leptocylindraceae</taxon>
        <taxon>Leptocylindrus</taxon>
    </lineage>
</organism>
<proteinExistence type="predicted"/>
<dbReference type="EMBL" id="HBGY01017993">
    <property type="protein sequence ID" value="CAD9585432.1"/>
    <property type="molecule type" value="Transcribed_RNA"/>
</dbReference>
<name>A0A7S2KSD4_9STRA</name>
<evidence type="ECO:0000256" key="1">
    <source>
        <dbReference type="SAM" id="SignalP"/>
    </source>
</evidence>
<protein>
    <submittedName>
        <fullName evidence="2">Uncharacterized protein</fullName>
    </submittedName>
</protein>
<keyword evidence="1" id="KW-0732">Signal</keyword>
<feature type="signal peptide" evidence="1">
    <location>
        <begin position="1"/>
        <end position="16"/>
    </location>
</feature>
<sequence length="108" mass="12938">MAIVIYLLLWGCETWALTKQQHQRLQSCFNKWIQAMTGTRWREIREKRIPNKSLREKLDNIDSSEEIYATRCFNWLEKLADMPVTISDSRLLRMLLHRLPCVMWAVPC</sequence>